<feature type="domain" description="AAA+ ATPase" evidence="2">
    <location>
        <begin position="3"/>
        <end position="129"/>
    </location>
</feature>
<dbReference type="InterPro" id="IPR003593">
    <property type="entry name" value="AAA+_ATPase"/>
</dbReference>
<dbReference type="SMART" id="SM00382">
    <property type="entry name" value="AAA"/>
    <property type="match status" value="1"/>
</dbReference>
<evidence type="ECO:0000313" key="4">
    <source>
        <dbReference type="Proteomes" id="UP000078252"/>
    </source>
</evidence>
<dbReference type="Proteomes" id="UP000078252">
    <property type="component" value="Unassembled WGS sequence"/>
</dbReference>
<evidence type="ECO:0000259" key="2">
    <source>
        <dbReference type="SMART" id="SM00382"/>
    </source>
</evidence>
<accession>A0A175RP54</accession>
<proteinExistence type="predicted"/>
<evidence type="ECO:0000313" key="3">
    <source>
        <dbReference type="EMBL" id="KTR05211.1"/>
    </source>
</evidence>
<dbReference type="STRING" id="33881.NS184_10585"/>
<feature type="region of interest" description="Disordered" evidence="1">
    <location>
        <begin position="121"/>
        <end position="140"/>
    </location>
</feature>
<organism evidence="3 4">
    <name type="scientific">Curtobacterium luteum</name>
    <dbReference type="NCBI Taxonomy" id="33881"/>
    <lineage>
        <taxon>Bacteria</taxon>
        <taxon>Bacillati</taxon>
        <taxon>Actinomycetota</taxon>
        <taxon>Actinomycetes</taxon>
        <taxon>Micrococcales</taxon>
        <taxon>Microbacteriaceae</taxon>
        <taxon>Curtobacterium</taxon>
    </lineage>
</organism>
<dbReference type="EMBL" id="LDQC01000058">
    <property type="protein sequence ID" value="KTR05211.1"/>
    <property type="molecule type" value="Genomic_DNA"/>
</dbReference>
<dbReference type="SUPFAM" id="SSF52540">
    <property type="entry name" value="P-loop containing nucleoside triphosphate hydrolases"/>
    <property type="match status" value="1"/>
</dbReference>
<dbReference type="CDD" id="cd01983">
    <property type="entry name" value="SIMIBI"/>
    <property type="match status" value="1"/>
</dbReference>
<name>A0A175RP54_9MICO</name>
<dbReference type="RefSeq" id="WP_058726075.1">
    <property type="nucleotide sequence ID" value="NZ_LDQC01000058.1"/>
</dbReference>
<dbReference type="InterPro" id="IPR027417">
    <property type="entry name" value="P-loop_NTPase"/>
</dbReference>
<protein>
    <submittedName>
        <fullName evidence="3">ATPase</fullName>
    </submittedName>
</protein>
<sequence length="181" mass="19538">MLRSEVLFIGGRSGVGKSTAAEALHDLLVAADVRHVVIEGDALDLAHPAPHVEHPEAHLAERNLATMWARYRELGHHRLVYTNTSSVLLQDVLAAAMGDEPLVTAVLLRAGDAATADRLRRRSGGRLPVAQSEHSTRTAGRLDTAVRGDVARVDTDDLTPEDVARRLASLTGWLSPRPDVD</sequence>
<dbReference type="Gene3D" id="3.40.50.300">
    <property type="entry name" value="P-loop containing nucleotide triphosphate hydrolases"/>
    <property type="match status" value="1"/>
</dbReference>
<dbReference type="AlphaFoldDB" id="A0A175RP54"/>
<reference evidence="3 4" key="1">
    <citation type="journal article" date="2016" name="Front. Microbiol.">
        <title>Genomic Resource of Rice Seed Associated Bacteria.</title>
        <authorList>
            <person name="Midha S."/>
            <person name="Bansal K."/>
            <person name="Sharma S."/>
            <person name="Kumar N."/>
            <person name="Patil P.P."/>
            <person name="Chaudhry V."/>
            <person name="Patil P.B."/>
        </authorList>
    </citation>
    <scope>NUCLEOTIDE SEQUENCE [LARGE SCALE GENOMIC DNA]</scope>
    <source>
        <strain evidence="3 4">NS184</strain>
    </source>
</reference>
<evidence type="ECO:0000256" key="1">
    <source>
        <dbReference type="SAM" id="MobiDB-lite"/>
    </source>
</evidence>
<dbReference type="OrthoDB" id="7889077at2"/>
<gene>
    <name evidence="3" type="ORF">NS184_10585</name>
</gene>
<dbReference type="PATRIC" id="fig|33881.3.peg.2462"/>
<comment type="caution">
    <text evidence="3">The sequence shown here is derived from an EMBL/GenBank/DDBJ whole genome shotgun (WGS) entry which is preliminary data.</text>
</comment>